<organism evidence="6 7">
    <name type="scientific">Zygotorulaspora mrakii</name>
    <name type="common">Zygosaccharomyces mrakii</name>
    <dbReference type="NCBI Taxonomy" id="42260"/>
    <lineage>
        <taxon>Eukaryota</taxon>
        <taxon>Fungi</taxon>
        <taxon>Dikarya</taxon>
        <taxon>Ascomycota</taxon>
        <taxon>Saccharomycotina</taxon>
        <taxon>Saccharomycetes</taxon>
        <taxon>Saccharomycetales</taxon>
        <taxon>Saccharomycetaceae</taxon>
        <taxon>Zygotorulaspora</taxon>
    </lineage>
</organism>
<dbReference type="PROSITE" id="PS00798">
    <property type="entry name" value="ALDOKETO_REDUCTASE_1"/>
    <property type="match status" value="1"/>
</dbReference>
<dbReference type="GeneID" id="59236470"/>
<reference evidence="6 7" key="1">
    <citation type="submission" date="2020-07" db="EMBL/GenBank/DDBJ databases">
        <title>The yeast mating-type switching endonuclease HO is a domesticated member of an unorthodox homing genetic element family.</title>
        <authorList>
            <person name="Coughlan A.Y."/>
            <person name="Lombardi L."/>
            <person name="Braun-Galleani S."/>
            <person name="Martos A.R."/>
            <person name="Galeote V."/>
            <person name="Bigey F."/>
            <person name="Dequin S."/>
            <person name="Byrne K.P."/>
            <person name="Wolfe K.H."/>
        </authorList>
    </citation>
    <scope>NUCLEOTIDE SEQUENCE [LARGE SCALE GENOMIC DNA]</scope>
    <source>
        <strain evidence="6 7">NRRL Y-6702</strain>
    </source>
</reference>
<evidence type="ECO:0000256" key="1">
    <source>
        <dbReference type="ARBA" id="ARBA00023002"/>
    </source>
</evidence>
<dbReference type="RefSeq" id="XP_037144474.1">
    <property type="nucleotide sequence ID" value="XM_037288579.1"/>
</dbReference>
<evidence type="ECO:0000259" key="5">
    <source>
        <dbReference type="Pfam" id="PF00248"/>
    </source>
</evidence>
<dbReference type="Gene3D" id="3.20.20.100">
    <property type="entry name" value="NADP-dependent oxidoreductase domain"/>
    <property type="match status" value="1"/>
</dbReference>
<keyword evidence="7" id="KW-1185">Reference proteome</keyword>
<gene>
    <name evidence="6" type="ORF">HG535_0D04560</name>
</gene>
<evidence type="ECO:0000313" key="7">
    <source>
        <dbReference type="Proteomes" id="UP000509704"/>
    </source>
</evidence>
<evidence type="ECO:0000313" key="6">
    <source>
        <dbReference type="EMBL" id="QLG72747.1"/>
    </source>
</evidence>
<dbReference type="EMBL" id="CP058607">
    <property type="protein sequence ID" value="QLG72747.1"/>
    <property type="molecule type" value="Genomic_DNA"/>
</dbReference>
<dbReference type="AlphaFoldDB" id="A0A7H9B2N2"/>
<feature type="binding site" evidence="3">
    <location>
        <position position="125"/>
    </location>
    <ligand>
        <name>substrate</name>
    </ligand>
</feature>
<dbReference type="OrthoDB" id="416253at2759"/>
<evidence type="ECO:0000256" key="4">
    <source>
        <dbReference type="PIRSR" id="PIRSR000097-3"/>
    </source>
</evidence>
<dbReference type="InterPro" id="IPR018170">
    <property type="entry name" value="Aldo/ket_reductase_CS"/>
</dbReference>
<dbReference type="KEGG" id="zmk:HG535_0D04560"/>
<dbReference type="Proteomes" id="UP000509704">
    <property type="component" value="Chromosome 4"/>
</dbReference>
<keyword evidence="1" id="KW-0560">Oxidoreductase</keyword>
<feature type="site" description="Lowers pKa of active site Tyr" evidence="4">
    <location>
        <position position="91"/>
    </location>
</feature>
<name>A0A7H9B2N2_ZYGMR</name>
<dbReference type="Pfam" id="PF00248">
    <property type="entry name" value="Aldo_ket_red"/>
    <property type="match status" value="1"/>
</dbReference>
<dbReference type="CDD" id="cd19071">
    <property type="entry name" value="AKR_AKR1-5-like"/>
    <property type="match status" value="1"/>
</dbReference>
<dbReference type="InterPro" id="IPR020471">
    <property type="entry name" value="AKR"/>
</dbReference>
<dbReference type="InterPro" id="IPR036812">
    <property type="entry name" value="NAD(P)_OxRdtase_dom_sf"/>
</dbReference>
<evidence type="ECO:0000256" key="2">
    <source>
        <dbReference type="PIRSR" id="PIRSR000097-1"/>
    </source>
</evidence>
<dbReference type="GO" id="GO:0016616">
    <property type="term" value="F:oxidoreductase activity, acting on the CH-OH group of donors, NAD or NADP as acceptor"/>
    <property type="evidence" value="ECO:0007669"/>
    <property type="project" value="UniProtKB-ARBA"/>
</dbReference>
<dbReference type="PIRSF" id="PIRSF000097">
    <property type="entry name" value="AKR"/>
    <property type="match status" value="1"/>
</dbReference>
<protein>
    <recommendedName>
        <fullName evidence="5">NADP-dependent oxidoreductase domain-containing protein</fullName>
    </recommendedName>
</protein>
<dbReference type="PROSITE" id="PS00063">
    <property type="entry name" value="ALDOKETO_REDUCTASE_3"/>
    <property type="match status" value="1"/>
</dbReference>
<proteinExistence type="predicted"/>
<dbReference type="SUPFAM" id="SSF51430">
    <property type="entry name" value="NAD(P)-linked oxidoreductase"/>
    <property type="match status" value="1"/>
</dbReference>
<feature type="domain" description="NADP-dependent oxidoreductase" evidence="5">
    <location>
        <begin position="31"/>
        <end position="275"/>
    </location>
</feature>
<dbReference type="InterPro" id="IPR023210">
    <property type="entry name" value="NADP_OxRdtase_dom"/>
</dbReference>
<accession>A0A7H9B2N2</accession>
<dbReference type="PROSITE" id="PS00062">
    <property type="entry name" value="ALDOKETO_REDUCTASE_2"/>
    <property type="match status" value="1"/>
</dbReference>
<dbReference type="FunFam" id="3.20.20.100:FF:000002">
    <property type="entry name" value="2,5-diketo-D-gluconic acid reductase A"/>
    <property type="match status" value="1"/>
</dbReference>
<evidence type="ECO:0000256" key="3">
    <source>
        <dbReference type="PIRSR" id="PIRSR000097-2"/>
    </source>
</evidence>
<dbReference type="PANTHER" id="PTHR43827">
    <property type="entry name" value="2,5-DIKETO-D-GLUCONIC ACID REDUCTASE"/>
    <property type="match status" value="1"/>
</dbReference>
<dbReference type="PANTHER" id="PTHR43827:SF13">
    <property type="entry name" value="ALDO_KETO REDUCTASE FAMILY PROTEIN"/>
    <property type="match status" value="1"/>
</dbReference>
<sequence>MSLASKGIKMAEVSKFKRLSNHVSIPSIGLGVYQVDNKTAERVVYQALKVGYRHFDSAQLYRNEAGVSNGIEKWLDDVPNSKRQDVFYTTKIADVSHGYEKTKKSLEKSLKTAAGLDYIDLVLVHSPQSNTEKRLSTWKALQEFVESGRVKSIGVSNYGVRHLKELLEWEGLKTRPVINQVEINPWLLRKDLVDFCHHNDIQVEAYSPLTRGRKLGDATVKRLAEKYKKDPGQILLRWSLQLQFIVIPKTVHQDRLISNFDVYDFEITDDDMALLTHPDDYGVIAGWDPVKYQG</sequence>
<feature type="active site" description="Proton donor" evidence="2">
    <location>
        <position position="61"/>
    </location>
</feature>
<dbReference type="PRINTS" id="PR00069">
    <property type="entry name" value="ALDKETRDTASE"/>
</dbReference>